<feature type="transmembrane region" description="Helical" evidence="1">
    <location>
        <begin position="45"/>
        <end position="64"/>
    </location>
</feature>
<sequence>MLRVVFYALAILHLGPGIAFAVMAFGCGEVPLLAGLCQKSEIQAFAYLTAGLWVLMGLGAFLKFKVGANA</sequence>
<dbReference type="Proteomes" id="UP000288178">
    <property type="component" value="Unassembled WGS sequence"/>
</dbReference>
<dbReference type="AlphaFoldDB" id="A0A3S2U486"/>
<evidence type="ECO:0000313" key="3">
    <source>
        <dbReference type="Proteomes" id="UP000288178"/>
    </source>
</evidence>
<dbReference type="RefSeq" id="WP_128201644.1">
    <property type="nucleotide sequence ID" value="NZ_SACT01000021.1"/>
</dbReference>
<keyword evidence="1" id="KW-0812">Transmembrane</keyword>
<gene>
    <name evidence="2" type="ORF">ENE75_24325</name>
</gene>
<keyword evidence="3" id="KW-1185">Reference proteome</keyword>
<evidence type="ECO:0000313" key="2">
    <source>
        <dbReference type="EMBL" id="RVT47228.1"/>
    </source>
</evidence>
<comment type="caution">
    <text evidence="2">The sequence shown here is derived from an EMBL/GenBank/DDBJ whole genome shotgun (WGS) entry which is preliminary data.</text>
</comment>
<keyword evidence="1" id="KW-1133">Transmembrane helix</keyword>
<keyword evidence="1" id="KW-0472">Membrane</keyword>
<dbReference type="PROSITE" id="PS51257">
    <property type="entry name" value="PROKAR_LIPOPROTEIN"/>
    <property type="match status" value="1"/>
</dbReference>
<dbReference type="EMBL" id="SACT01000021">
    <property type="protein sequence ID" value="RVT47228.1"/>
    <property type="molecule type" value="Genomic_DNA"/>
</dbReference>
<evidence type="ECO:0000256" key="1">
    <source>
        <dbReference type="SAM" id="Phobius"/>
    </source>
</evidence>
<organism evidence="2 3">
    <name type="scientific">Rubrivivax albus</name>
    <dbReference type="NCBI Taxonomy" id="2499835"/>
    <lineage>
        <taxon>Bacteria</taxon>
        <taxon>Pseudomonadati</taxon>
        <taxon>Pseudomonadota</taxon>
        <taxon>Betaproteobacteria</taxon>
        <taxon>Burkholderiales</taxon>
        <taxon>Sphaerotilaceae</taxon>
        <taxon>Rubrivivax</taxon>
    </lineage>
</organism>
<name>A0A3S2U486_9BURK</name>
<proteinExistence type="predicted"/>
<protein>
    <submittedName>
        <fullName evidence="2">Uncharacterized protein</fullName>
    </submittedName>
</protein>
<accession>A0A3S2U486</accession>
<dbReference type="OrthoDB" id="9157487at2"/>
<reference evidence="2 3" key="1">
    <citation type="submission" date="2019-01" db="EMBL/GenBank/DDBJ databases">
        <authorList>
            <person name="Chen W.-M."/>
        </authorList>
    </citation>
    <scope>NUCLEOTIDE SEQUENCE [LARGE SCALE GENOMIC DNA]</scope>
    <source>
        <strain evidence="2 3">ICH-3</strain>
    </source>
</reference>